<evidence type="ECO:0000313" key="1">
    <source>
        <dbReference type="EMBL" id="JAP89778.1"/>
    </source>
</evidence>
<gene>
    <name evidence="1" type="ORF">TPC1_30727</name>
</gene>
<organism evidence="1">
    <name type="scientific">Trepomonas sp. PC1</name>
    <dbReference type="NCBI Taxonomy" id="1076344"/>
    <lineage>
        <taxon>Eukaryota</taxon>
        <taxon>Metamonada</taxon>
        <taxon>Diplomonadida</taxon>
        <taxon>Hexamitidae</taxon>
        <taxon>Hexamitinae</taxon>
        <taxon>Trepomonas</taxon>
    </lineage>
</organism>
<sequence length="502" mass="59224">FLSQIVNCNEKLLQLSFLQQLPISELLQISLDSLATKIKETNPLIKDSVIKESKQRKFTYLTVAVFLSKLAYFFNVKPDLVTTIIFVLIMENVGYKYADYAYFAFNFFLNQNDAELQIAICFMVILKFLGVLSEIRSRQEFDESISYDELISSDNFIIQLFDNNKKVLERLQQQNELNFKCNQLEAHLDQIIDQFEDYLEGKPTIFFNKLLTEERNQKLKLFEEYELLLKQQMEFDENQKLLEEYIHLSKLKSGKYLLSKIKNLPLSCSSYQFLDALINFFDIQIDQKAHNFTFQLNEQLKYNLLIILMLLNSDAKITELNVQVQQPLENKQFDQKVEVQELLKVIELGDIEIYQTPRQKFYFCLELVGASLSSSVLKYYKLQQLQLKQIKIPGFVDLNKVKEEYDLEQLVLQIIALHKLILVNQSNKLQIYIPQNQIIQMQQCEIIDKLFVNNCKLDQNKRIVNQFMKLYTAKNSINRVLIDEQIIKEGKISFYSLLDQFQ</sequence>
<feature type="non-terminal residue" evidence="1">
    <location>
        <position position="1"/>
    </location>
</feature>
<name>A0A146JZX8_9EUKA</name>
<dbReference type="AlphaFoldDB" id="A0A146JZX8"/>
<protein>
    <submittedName>
        <fullName evidence="1">Uncharacterized protein</fullName>
    </submittedName>
</protein>
<reference evidence="1" key="1">
    <citation type="submission" date="2015-07" db="EMBL/GenBank/DDBJ databases">
        <title>Adaptation to a free-living lifestyle via gene acquisitions in the diplomonad Trepomonas sp. PC1.</title>
        <authorList>
            <person name="Xu F."/>
            <person name="Jerlstrom-Hultqvist J."/>
            <person name="Kolisko M."/>
            <person name="Simpson A.G.B."/>
            <person name="Roger A.J."/>
            <person name="Svard S.G."/>
            <person name="Andersson J.O."/>
        </authorList>
    </citation>
    <scope>NUCLEOTIDE SEQUENCE</scope>
    <source>
        <strain evidence="1">PC1</strain>
    </source>
</reference>
<dbReference type="EMBL" id="GDID01006828">
    <property type="protein sequence ID" value="JAP89778.1"/>
    <property type="molecule type" value="Transcribed_RNA"/>
</dbReference>
<proteinExistence type="predicted"/>
<accession>A0A146JZX8</accession>
<feature type="non-terminal residue" evidence="1">
    <location>
        <position position="502"/>
    </location>
</feature>